<dbReference type="GO" id="GO:0030170">
    <property type="term" value="F:pyridoxal phosphate binding"/>
    <property type="evidence" value="ECO:0007669"/>
    <property type="project" value="TreeGrafter"/>
</dbReference>
<organism evidence="1">
    <name type="scientific">Capitella teleta</name>
    <name type="common">Polychaete worm</name>
    <dbReference type="NCBI Taxonomy" id="283909"/>
    <lineage>
        <taxon>Eukaryota</taxon>
        <taxon>Metazoa</taxon>
        <taxon>Spiralia</taxon>
        <taxon>Lophotrochozoa</taxon>
        <taxon>Annelida</taxon>
        <taxon>Polychaeta</taxon>
        <taxon>Sedentaria</taxon>
        <taxon>Scolecida</taxon>
        <taxon>Capitellidae</taxon>
        <taxon>Capitella</taxon>
    </lineage>
</organism>
<dbReference type="GO" id="GO:0008483">
    <property type="term" value="F:transaminase activity"/>
    <property type="evidence" value="ECO:0007669"/>
    <property type="project" value="TreeGrafter"/>
</dbReference>
<dbReference type="Gene3D" id="3.90.1150.10">
    <property type="entry name" value="Aspartate Aminotransferase, domain 1"/>
    <property type="match status" value="1"/>
</dbReference>
<dbReference type="EMBL" id="KB304089">
    <property type="protein sequence ID" value="ELU02396.1"/>
    <property type="molecule type" value="Genomic_DNA"/>
</dbReference>
<dbReference type="InterPro" id="IPR015422">
    <property type="entry name" value="PyrdxlP-dep_Trfase_small"/>
</dbReference>
<dbReference type="InterPro" id="IPR015421">
    <property type="entry name" value="PyrdxlP-dep_Trfase_major"/>
</dbReference>
<dbReference type="InterPro" id="IPR000653">
    <property type="entry name" value="DegT/StrS_aminotransferase"/>
</dbReference>
<dbReference type="PANTHER" id="PTHR30244:SF34">
    <property type="entry name" value="DTDP-4-AMINO-4,6-DIDEOXYGALACTOSE TRANSAMINASE"/>
    <property type="match status" value="1"/>
</dbReference>
<feature type="non-terminal residue" evidence="1">
    <location>
        <position position="1"/>
    </location>
</feature>
<evidence type="ECO:0000313" key="1">
    <source>
        <dbReference type="EMBL" id="ELU02396.1"/>
    </source>
</evidence>
<protein>
    <recommendedName>
        <fullName evidence="2">Aminotransferase class I/classII domain-containing protein</fullName>
    </recommendedName>
</protein>
<dbReference type="Gene3D" id="3.40.640.10">
    <property type="entry name" value="Type I PLP-dependent aspartate aminotransferase-like (Major domain)"/>
    <property type="match status" value="1"/>
</dbReference>
<dbReference type="AlphaFoldDB" id="R7U8C9"/>
<dbReference type="Pfam" id="PF01041">
    <property type="entry name" value="DegT_DnrJ_EryC1"/>
    <property type="match status" value="1"/>
</dbReference>
<name>R7U8C9_CAPTE</name>
<dbReference type="PANTHER" id="PTHR30244">
    <property type="entry name" value="TRANSAMINASE"/>
    <property type="match status" value="1"/>
</dbReference>
<accession>R7U8C9</accession>
<dbReference type="OMA" id="WGRSTRW"/>
<dbReference type="HOGENOM" id="CLU_033332_2_2_1"/>
<gene>
    <name evidence="1" type="ORF">CAPTEDRAFT_147383</name>
</gene>
<dbReference type="InterPro" id="IPR015424">
    <property type="entry name" value="PyrdxlP-dep_Trfase"/>
</dbReference>
<dbReference type="SUPFAM" id="SSF53383">
    <property type="entry name" value="PLP-dependent transferases"/>
    <property type="match status" value="1"/>
</dbReference>
<dbReference type="STRING" id="283909.R7U8C9"/>
<evidence type="ECO:0008006" key="2">
    <source>
        <dbReference type="Google" id="ProtNLM"/>
    </source>
</evidence>
<reference evidence="1" key="1">
    <citation type="journal article" date="2013" name="Nature">
        <title>Insights into bilaterian evolution from three spiralian genomes.</title>
        <authorList>
            <person name="Simakov O."/>
            <person name="Marletaz F."/>
            <person name="Cho S.J."/>
            <person name="Edsinger-Gonzales E."/>
            <person name="Havlak P."/>
            <person name="Hellsten U."/>
            <person name="Kuo D.H."/>
            <person name="Larsson T."/>
            <person name="Lv J."/>
            <person name="Arendt D."/>
            <person name="Savage R."/>
            <person name="Osoegawa K."/>
            <person name="de Jong P."/>
            <person name="Grimwood J."/>
            <person name="Chapman J.A."/>
            <person name="Shapiro H."/>
            <person name="Aerts A."/>
            <person name="Otillar R.P."/>
            <person name="Terry A.Y."/>
            <person name="Boore J.L."/>
            <person name="Grigoriev I.V."/>
            <person name="Lindberg D.R."/>
            <person name="Seaver E.C."/>
            <person name="Weisblat D.A."/>
            <person name="Putnam N.H."/>
            <person name="Rokhsar D.S."/>
        </authorList>
    </citation>
    <scope>NUCLEOTIDE SEQUENCE</scope>
    <source>
        <strain evidence="1">I ESC-2004</strain>
    </source>
</reference>
<sequence>LGCFHLNGNKIITTSGGGMLISDDREMIEKARYLSTQARVNVPHYEHTEVGYNYRMSNVLAGIGRGQLAVLDERVSARRKVFELYKNRLADFECLEWMPEPEGDFSNRWLTAVRLNPNKTRVTPEEMIFRLSNFNIEARNLWKPMHLQPLFSGSKYFVDGDRDFCQGLFNSGLCLPSASSMNQEQICFVIDKIKHILSSSV</sequence>
<dbReference type="GO" id="GO:0000271">
    <property type="term" value="P:polysaccharide biosynthetic process"/>
    <property type="evidence" value="ECO:0007669"/>
    <property type="project" value="TreeGrafter"/>
</dbReference>
<proteinExistence type="predicted"/>
<dbReference type="OrthoDB" id="422066at2759"/>